<proteinExistence type="predicted"/>
<name>A0ABY4FEA1_9BACT</name>
<keyword evidence="1" id="KW-1133">Transmembrane helix</keyword>
<organism evidence="2 3">
    <name type="scientific">Hymenobacter cellulosivorans</name>
    <dbReference type="NCBI Taxonomy" id="2932249"/>
    <lineage>
        <taxon>Bacteria</taxon>
        <taxon>Pseudomonadati</taxon>
        <taxon>Bacteroidota</taxon>
        <taxon>Cytophagia</taxon>
        <taxon>Cytophagales</taxon>
        <taxon>Hymenobacteraceae</taxon>
        <taxon>Hymenobacter</taxon>
    </lineage>
</organism>
<keyword evidence="1" id="KW-0812">Transmembrane</keyword>
<sequence>MMQLPLIEVAISLALLYLFFSQVVLSGFELIASRINLRGRFLRHQLNKALNSGNDKNWAELVYRHPSVDMLAQTARRSPTYVPSSVFVKAIVDLVIDEARTHEFVPKEQPGPGGTAQPTGEYEYRVTDPVVTPDTALRKFEAGLANVSPGDFKFLLQSLLLNARGCTPVGSSGTDEQVFAEFLRGLAVWYDNYMERVTGWYKREIRPYLFLLGLVLAVTCNLDSIYVARYFWHHAEERRQVADYAAQVVAKGLKISADSAALAKTDPKARIGQQVQTFIHRADSLTLGLQARGYPIGWSIAARTDSTKLPDTFYDYHPTAYIPLGFWSWLGQELGLTDPPRTLHPSYWVKYQRQNQTVRPGGAVPTFRQVWQRDTLRQQPELVPGMVFRTTPPATTAPNLQQPAWLIGLGWLLTAAALSFGAPFWFELLNRLVNMRNQGLRPPTATPAAAKEST</sequence>
<keyword evidence="1" id="KW-0472">Membrane</keyword>
<reference evidence="2 3" key="1">
    <citation type="submission" date="2022-04" db="EMBL/GenBank/DDBJ databases">
        <title>Hymenobacter sp. isolated from the air.</title>
        <authorList>
            <person name="Won M."/>
            <person name="Lee C.-M."/>
            <person name="Woen H.-Y."/>
            <person name="Kwon S.-W."/>
        </authorList>
    </citation>
    <scope>NUCLEOTIDE SEQUENCE [LARGE SCALE GENOMIC DNA]</scope>
    <source>
        <strain evidence="3">5116 S-27</strain>
    </source>
</reference>
<feature type="transmembrane region" description="Helical" evidence="1">
    <location>
        <begin position="6"/>
        <end position="32"/>
    </location>
</feature>
<dbReference type="Proteomes" id="UP000831785">
    <property type="component" value="Chromosome"/>
</dbReference>
<evidence type="ECO:0000256" key="1">
    <source>
        <dbReference type="SAM" id="Phobius"/>
    </source>
</evidence>
<accession>A0ABY4FEA1</accession>
<keyword evidence="3" id="KW-1185">Reference proteome</keyword>
<feature type="transmembrane region" description="Helical" evidence="1">
    <location>
        <begin position="208"/>
        <end position="232"/>
    </location>
</feature>
<evidence type="ECO:0000313" key="3">
    <source>
        <dbReference type="Proteomes" id="UP000831785"/>
    </source>
</evidence>
<gene>
    <name evidence="2" type="ORF">MUN80_06180</name>
</gene>
<feature type="transmembrane region" description="Helical" evidence="1">
    <location>
        <begin position="404"/>
        <end position="426"/>
    </location>
</feature>
<dbReference type="RefSeq" id="WP_244721040.1">
    <property type="nucleotide sequence ID" value="NZ_CP095049.1"/>
</dbReference>
<dbReference type="EMBL" id="CP095049">
    <property type="protein sequence ID" value="UOQ54342.1"/>
    <property type="molecule type" value="Genomic_DNA"/>
</dbReference>
<protein>
    <submittedName>
        <fullName evidence="2">Uncharacterized protein</fullName>
    </submittedName>
</protein>
<evidence type="ECO:0000313" key="2">
    <source>
        <dbReference type="EMBL" id="UOQ54342.1"/>
    </source>
</evidence>